<comment type="caution">
    <text evidence="1">The sequence shown here is derived from an EMBL/GenBank/DDBJ whole genome shotgun (WGS) entry which is preliminary data.</text>
</comment>
<gene>
    <name evidence="1" type="ORF">J2853_001191</name>
</gene>
<protein>
    <submittedName>
        <fullName evidence="1">Uncharacterized protein</fullName>
    </submittedName>
</protein>
<dbReference type="Proteomes" id="UP001225356">
    <property type="component" value="Unassembled WGS sequence"/>
</dbReference>
<proteinExistence type="predicted"/>
<reference evidence="1 2" key="1">
    <citation type="submission" date="2023-07" db="EMBL/GenBank/DDBJ databases">
        <title>Sequencing the genomes of 1000 actinobacteria strains.</title>
        <authorList>
            <person name="Klenk H.-P."/>
        </authorList>
    </citation>
    <scope>NUCLEOTIDE SEQUENCE [LARGE SCALE GENOMIC DNA]</scope>
    <source>
        <strain evidence="1 2">DSM 46740</strain>
    </source>
</reference>
<organism evidence="1 2">
    <name type="scientific">Streptosporangium lutulentum</name>
    <dbReference type="NCBI Taxonomy" id="1461250"/>
    <lineage>
        <taxon>Bacteria</taxon>
        <taxon>Bacillati</taxon>
        <taxon>Actinomycetota</taxon>
        <taxon>Actinomycetes</taxon>
        <taxon>Streptosporangiales</taxon>
        <taxon>Streptosporangiaceae</taxon>
        <taxon>Streptosporangium</taxon>
    </lineage>
</organism>
<sequence>MFRGPVAVDVLADGLAAPYTPLTERGPDFTAAVADPSGTVCDRYYPEVLDR</sequence>
<accession>A0ABT9Q5G4</accession>
<dbReference type="EMBL" id="JAUSQU010000001">
    <property type="protein sequence ID" value="MDP9841980.1"/>
    <property type="molecule type" value="Genomic_DNA"/>
</dbReference>
<name>A0ABT9Q5G4_9ACTN</name>
<evidence type="ECO:0000313" key="1">
    <source>
        <dbReference type="EMBL" id="MDP9841980.1"/>
    </source>
</evidence>
<dbReference type="RefSeq" id="WP_307555749.1">
    <property type="nucleotide sequence ID" value="NZ_JAUSQU010000001.1"/>
</dbReference>
<evidence type="ECO:0000313" key="2">
    <source>
        <dbReference type="Proteomes" id="UP001225356"/>
    </source>
</evidence>
<keyword evidence="2" id="KW-1185">Reference proteome</keyword>